<keyword evidence="3" id="KW-1185">Reference proteome</keyword>
<evidence type="ECO:0000313" key="2">
    <source>
        <dbReference type="EMBL" id="OQR95653.1"/>
    </source>
</evidence>
<organism evidence="2 3">
    <name type="scientific">Thraustotheca clavata</name>
    <dbReference type="NCBI Taxonomy" id="74557"/>
    <lineage>
        <taxon>Eukaryota</taxon>
        <taxon>Sar</taxon>
        <taxon>Stramenopiles</taxon>
        <taxon>Oomycota</taxon>
        <taxon>Saprolegniomycetes</taxon>
        <taxon>Saprolegniales</taxon>
        <taxon>Achlyaceae</taxon>
        <taxon>Thraustotheca</taxon>
    </lineage>
</organism>
<protein>
    <submittedName>
        <fullName evidence="2">Uncharacterized protein</fullName>
    </submittedName>
</protein>
<sequence>MEDEEEIAILEAELAKIQRAKALAIQQIDTLKIEQRALQSRLDSERRTIQHRDEQAARQRLLALEQEAKRAKDAERAQRYNLCFSTPHQNASQHEELTEFDDLEAYLQKN</sequence>
<evidence type="ECO:0000256" key="1">
    <source>
        <dbReference type="SAM" id="Coils"/>
    </source>
</evidence>
<evidence type="ECO:0000313" key="3">
    <source>
        <dbReference type="Proteomes" id="UP000243217"/>
    </source>
</evidence>
<gene>
    <name evidence="2" type="ORF">THRCLA_22091</name>
</gene>
<dbReference type="AlphaFoldDB" id="A0A1V9ZCD0"/>
<reference evidence="2 3" key="1">
    <citation type="journal article" date="2014" name="Genome Biol. Evol.">
        <title>The secreted proteins of Achlya hypogyna and Thraustotheca clavata identify the ancestral oomycete secretome and reveal gene acquisitions by horizontal gene transfer.</title>
        <authorList>
            <person name="Misner I."/>
            <person name="Blouin N."/>
            <person name="Leonard G."/>
            <person name="Richards T.A."/>
            <person name="Lane C.E."/>
        </authorList>
    </citation>
    <scope>NUCLEOTIDE SEQUENCE [LARGE SCALE GENOMIC DNA]</scope>
    <source>
        <strain evidence="2 3">ATCC 34112</strain>
    </source>
</reference>
<proteinExistence type="predicted"/>
<keyword evidence="1" id="KW-0175">Coiled coil</keyword>
<name>A0A1V9ZCD0_9STRA</name>
<dbReference type="Proteomes" id="UP000243217">
    <property type="component" value="Unassembled WGS sequence"/>
</dbReference>
<dbReference type="EMBL" id="JNBS01002066">
    <property type="protein sequence ID" value="OQR95653.1"/>
    <property type="molecule type" value="Genomic_DNA"/>
</dbReference>
<comment type="caution">
    <text evidence="2">The sequence shown here is derived from an EMBL/GenBank/DDBJ whole genome shotgun (WGS) entry which is preliminary data.</text>
</comment>
<accession>A0A1V9ZCD0</accession>
<feature type="coiled-coil region" evidence="1">
    <location>
        <begin position="7"/>
        <end position="74"/>
    </location>
</feature>